<dbReference type="GO" id="GO:0005634">
    <property type="term" value="C:nucleus"/>
    <property type="evidence" value="ECO:0007669"/>
    <property type="project" value="UniProtKB-SubCell"/>
</dbReference>
<dbReference type="FunFam" id="3.30.160.60:FF:000029">
    <property type="entry name" value="GLI family zinc finger 4"/>
    <property type="match status" value="2"/>
</dbReference>
<feature type="domain" description="C2H2-type" evidence="12">
    <location>
        <begin position="487"/>
        <end position="514"/>
    </location>
</feature>
<gene>
    <name evidence="14" type="ORF">D623_10003772</name>
</gene>
<evidence type="ECO:0000259" key="13">
    <source>
        <dbReference type="PROSITE" id="PS50805"/>
    </source>
</evidence>
<evidence type="ECO:0000259" key="12">
    <source>
        <dbReference type="PROSITE" id="PS50157"/>
    </source>
</evidence>
<feature type="domain" description="C2H2-type" evidence="12">
    <location>
        <begin position="347"/>
        <end position="374"/>
    </location>
</feature>
<keyword evidence="9" id="KW-0804">Transcription</keyword>
<keyword evidence="6" id="KW-0862">Zinc</keyword>
<feature type="domain" description="C2H2-type" evidence="12">
    <location>
        <begin position="319"/>
        <end position="346"/>
    </location>
</feature>
<dbReference type="FunFam" id="3.30.160.60:FF:001727">
    <property type="entry name" value="Zinc finger protein 350"/>
    <property type="match status" value="1"/>
</dbReference>
<accession>S7MMH6</accession>
<feature type="domain" description="C2H2-type" evidence="12">
    <location>
        <begin position="571"/>
        <end position="598"/>
    </location>
</feature>
<evidence type="ECO:0000256" key="5">
    <source>
        <dbReference type="ARBA" id="ARBA00022771"/>
    </source>
</evidence>
<feature type="domain" description="KRAB" evidence="13">
    <location>
        <begin position="123"/>
        <end position="193"/>
    </location>
</feature>
<evidence type="ECO:0000256" key="2">
    <source>
        <dbReference type="ARBA" id="ARBA00006991"/>
    </source>
</evidence>
<dbReference type="PROSITE" id="PS50805">
    <property type="entry name" value="KRAB"/>
    <property type="match status" value="1"/>
</dbReference>
<dbReference type="CDD" id="cd07765">
    <property type="entry name" value="KRAB_A-box"/>
    <property type="match status" value="1"/>
</dbReference>
<dbReference type="InterPro" id="IPR036051">
    <property type="entry name" value="KRAB_dom_sf"/>
</dbReference>
<keyword evidence="8" id="KW-0238">DNA-binding</keyword>
<dbReference type="PROSITE" id="PS50157">
    <property type="entry name" value="ZINC_FINGER_C2H2_2"/>
    <property type="match status" value="11"/>
</dbReference>
<evidence type="ECO:0000256" key="8">
    <source>
        <dbReference type="ARBA" id="ARBA00023125"/>
    </source>
</evidence>
<dbReference type="GO" id="GO:0008270">
    <property type="term" value="F:zinc ion binding"/>
    <property type="evidence" value="ECO:0007669"/>
    <property type="project" value="UniProtKB-KW"/>
</dbReference>
<comment type="similarity">
    <text evidence="2">Belongs to the krueppel C2H2-type zinc-finger protein family.</text>
</comment>
<keyword evidence="3" id="KW-0479">Metal-binding</keyword>
<dbReference type="GO" id="GO:0006355">
    <property type="term" value="P:regulation of DNA-templated transcription"/>
    <property type="evidence" value="ECO:0007669"/>
    <property type="project" value="InterPro"/>
</dbReference>
<evidence type="ECO:0000256" key="10">
    <source>
        <dbReference type="ARBA" id="ARBA00023242"/>
    </source>
</evidence>
<evidence type="ECO:0000256" key="4">
    <source>
        <dbReference type="ARBA" id="ARBA00022737"/>
    </source>
</evidence>
<evidence type="ECO:0000256" key="7">
    <source>
        <dbReference type="ARBA" id="ARBA00023015"/>
    </source>
</evidence>
<name>S7MMH6_MYOBR</name>
<dbReference type="SUPFAM" id="SSF109640">
    <property type="entry name" value="KRAB domain (Kruppel-associated box)"/>
    <property type="match status" value="1"/>
</dbReference>
<dbReference type="Gene3D" id="3.30.160.60">
    <property type="entry name" value="Classic Zinc Finger"/>
    <property type="match status" value="11"/>
</dbReference>
<evidence type="ECO:0000256" key="1">
    <source>
        <dbReference type="ARBA" id="ARBA00004123"/>
    </source>
</evidence>
<dbReference type="Proteomes" id="UP000052978">
    <property type="component" value="Unassembled WGS sequence"/>
</dbReference>
<dbReference type="FunFam" id="3.30.160.60:FF:002343">
    <property type="entry name" value="Zinc finger protein 33A"/>
    <property type="match status" value="3"/>
</dbReference>
<dbReference type="SUPFAM" id="SSF57667">
    <property type="entry name" value="beta-beta-alpha zinc fingers"/>
    <property type="match status" value="6"/>
</dbReference>
<dbReference type="eggNOG" id="KOG1721">
    <property type="taxonomic scope" value="Eukaryota"/>
</dbReference>
<feature type="domain" description="C2H2-type" evidence="12">
    <location>
        <begin position="599"/>
        <end position="627"/>
    </location>
</feature>
<dbReference type="FunFam" id="3.30.160.60:FF:000848">
    <property type="entry name" value="Zinc finger protein 35"/>
    <property type="match status" value="1"/>
</dbReference>
<dbReference type="Pfam" id="PF00096">
    <property type="entry name" value="zf-C2H2"/>
    <property type="match status" value="10"/>
</dbReference>
<dbReference type="FunFam" id="3.30.160.60:FF:004135">
    <property type="match status" value="1"/>
</dbReference>
<dbReference type="SMART" id="SM00349">
    <property type="entry name" value="KRAB"/>
    <property type="match status" value="1"/>
</dbReference>
<feature type="domain" description="C2H2-type" evidence="12">
    <location>
        <begin position="375"/>
        <end position="402"/>
    </location>
</feature>
<reference evidence="14 15" key="1">
    <citation type="journal article" date="2013" name="Nat. Commun.">
        <title>Genome analysis reveals insights into physiology and longevity of the Brandt's bat Myotis brandtii.</title>
        <authorList>
            <person name="Seim I."/>
            <person name="Fang X."/>
            <person name="Xiong Z."/>
            <person name="Lobanov A.V."/>
            <person name="Huang Z."/>
            <person name="Ma S."/>
            <person name="Feng Y."/>
            <person name="Turanov A.A."/>
            <person name="Zhu Y."/>
            <person name="Lenz T.L."/>
            <person name="Gerashchenko M.V."/>
            <person name="Fan D."/>
            <person name="Hee Yim S."/>
            <person name="Yao X."/>
            <person name="Jordan D."/>
            <person name="Xiong Y."/>
            <person name="Ma Y."/>
            <person name="Lyapunov A.N."/>
            <person name="Chen G."/>
            <person name="Kulakova O.I."/>
            <person name="Sun Y."/>
            <person name="Lee S.G."/>
            <person name="Bronson R.T."/>
            <person name="Moskalev A.A."/>
            <person name="Sunyaev S.R."/>
            <person name="Zhang G."/>
            <person name="Krogh A."/>
            <person name="Wang J."/>
            <person name="Gladyshev V.N."/>
        </authorList>
    </citation>
    <scope>NUCLEOTIDE SEQUENCE [LARGE SCALE GENOMIC DNA]</scope>
</reference>
<keyword evidence="4" id="KW-0677">Repeat</keyword>
<evidence type="ECO:0000256" key="11">
    <source>
        <dbReference type="PROSITE-ProRule" id="PRU00042"/>
    </source>
</evidence>
<dbReference type="Gene3D" id="6.10.140.140">
    <property type="match status" value="1"/>
</dbReference>
<comment type="subcellular location">
    <subcellularLocation>
        <location evidence="1">Nucleus</location>
    </subcellularLocation>
</comment>
<evidence type="ECO:0000313" key="14">
    <source>
        <dbReference type="EMBL" id="EPQ04735.1"/>
    </source>
</evidence>
<dbReference type="PANTHER" id="PTHR24406">
    <property type="entry name" value="TRANSCRIPTIONAL REPRESSOR CTCFL-RELATED"/>
    <property type="match status" value="1"/>
</dbReference>
<dbReference type="SMART" id="SM00355">
    <property type="entry name" value="ZnF_C2H2"/>
    <property type="match status" value="11"/>
</dbReference>
<keyword evidence="15" id="KW-1185">Reference proteome</keyword>
<dbReference type="FunFam" id="3.30.160.60:FF:004496">
    <property type="match status" value="1"/>
</dbReference>
<dbReference type="EMBL" id="KE161633">
    <property type="protein sequence ID" value="EPQ04735.1"/>
    <property type="molecule type" value="Genomic_DNA"/>
</dbReference>
<evidence type="ECO:0000256" key="9">
    <source>
        <dbReference type="ARBA" id="ARBA00023163"/>
    </source>
</evidence>
<keyword evidence="5 11" id="KW-0863">Zinc-finger</keyword>
<dbReference type="Pfam" id="PF01352">
    <property type="entry name" value="KRAB"/>
    <property type="match status" value="1"/>
</dbReference>
<keyword evidence="7" id="KW-0805">Transcription regulation</keyword>
<evidence type="ECO:0000256" key="6">
    <source>
        <dbReference type="ARBA" id="ARBA00022833"/>
    </source>
</evidence>
<feature type="domain" description="C2H2-type" evidence="12">
    <location>
        <begin position="543"/>
        <end position="570"/>
    </location>
</feature>
<dbReference type="InterPro" id="IPR001909">
    <property type="entry name" value="KRAB"/>
</dbReference>
<dbReference type="AlphaFoldDB" id="S7MMH6"/>
<keyword evidence="10" id="KW-0539">Nucleus</keyword>
<dbReference type="InterPro" id="IPR050888">
    <property type="entry name" value="ZnF_C2H2-type_TF"/>
</dbReference>
<sequence length="738" mass="82988">MQFVYGVLKRREMKSFGGFSPSRAFPGDSGPNGYFAFCTSSVERWPLPGCDEDTGADLFSVGTGSLGVGAPHKCLRLFGRRRPAHRLREDIRGKEFTEVQLVEGRGGVTRKASLCVELSEESLTLEDVAVDFTWEEWQLLGPEQKDLYRDVMLETYSHLVSVGYPASKPDTLSRLERGEPWTREGGLHSGICSETKKNDGHLQRYLQNQRCLKRTEHCHEHNALGNIVFCSKSNFSLRQSHDIFDLHGKALKSNISLVNQNRSCEVKNPIEVNGHAKSFLHAKHEQHHTEIKFPECVNSVNTNSQSLKAQRTQKINKPHVCSECGKDFIKKSRLIDHQRVHTGEKPHGCSICGKAFSRKSRLTEHQKTHIGERRYECTECDKAFPKKSRLLTHQKTHTGEKPYVCDECGKGFIKKSRLINHQRVHTGEKPHGCSLCDKAFSRKSRLIEHQRTHTGEKPYECTECDKTFRWKSQLNAHQKTHTGEKSFICSDCGKGFIQKGNLLIHQRTHTGEKPYVCTECGKGFSQKTCLISHQRFHTGKTPFVCSECGKSCSHKSGLINHRRIHTGEKPYTCSDCGKAFRDKSCLNRHRRTHTGERPYGCSDCGKAFAHLSCLVYHKGMLHTREKCVGSVKLENPFSKSHSSAHSSDRVQEKTSVDAMTVRMPSVATQISLRISGFLADGNVATVGPPGARGAASADNRIGTEKPYERRECGSSFSDQLCHIVCHKNHTGVNCDTLE</sequence>
<evidence type="ECO:0000313" key="15">
    <source>
        <dbReference type="Proteomes" id="UP000052978"/>
    </source>
</evidence>
<feature type="domain" description="C2H2-type" evidence="12">
    <location>
        <begin position="459"/>
        <end position="486"/>
    </location>
</feature>
<dbReference type="FunFam" id="3.30.160.60:FF:000128">
    <property type="entry name" value="zinc finger protein 268 isoform X1"/>
    <property type="match status" value="1"/>
</dbReference>
<dbReference type="PROSITE" id="PS00028">
    <property type="entry name" value="ZINC_FINGER_C2H2_1"/>
    <property type="match status" value="11"/>
</dbReference>
<feature type="domain" description="C2H2-type" evidence="12">
    <location>
        <begin position="515"/>
        <end position="542"/>
    </location>
</feature>
<evidence type="ECO:0000256" key="3">
    <source>
        <dbReference type="ARBA" id="ARBA00022723"/>
    </source>
</evidence>
<dbReference type="InterPro" id="IPR013087">
    <property type="entry name" value="Znf_C2H2_type"/>
</dbReference>
<dbReference type="GO" id="GO:0003677">
    <property type="term" value="F:DNA binding"/>
    <property type="evidence" value="ECO:0007669"/>
    <property type="project" value="UniProtKB-KW"/>
</dbReference>
<proteinExistence type="inferred from homology"/>
<protein>
    <submittedName>
        <fullName evidence="14">Zinc finger protein 613</fullName>
    </submittedName>
</protein>
<feature type="domain" description="C2H2-type" evidence="12">
    <location>
        <begin position="403"/>
        <end position="430"/>
    </location>
</feature>
<feature type="domain" description="C2H2-type" evidence="12">
    <location>
        <begin position="431"/>
        <end position="458"/>
    </location>
</feature>
<dbReference type="FunFam" id="3.30.160.60:FF:002797">
    <property type="entry name" value="Zinc finger protein 613"/>
    <property type="match status" value="1"/>
</dbReference>
<dbReference type="InterPro" id="IPR036236">
    <property type="entry name" value="Znf_C2H2_sf"/>
</dbReference>
<organism evidence="14 15">
    <name type="scientific">Myotis brandtii</name>
    <name type="common">Brandt's bat</name>
    <dbReference type="NCBI Taxonomy" id="109478"/>
    <lineage>
        <taxon>Eukaryota</taxon>
        <taxon>Metazoa</taxon>
        <taxon>Chordata</taxon>
        <taxon>Craniata</taxon>
        <taxon>Vertebrata</taxon>
        <taxon>Euteleostomi</taxon>
        <taxon>Mammalia</taxon>
        <taxon>Eutheria</taxon>
        <taxon>Laurasiatheria</taxon>
        <taxon>Chiroptera</taxon>
        <taxon>Yangochiroptera</taxon>
        <taxon>Vespertilionidae</taxon>
        <taxon>Myotis</taxon>
    </lineage>
</organism>